<keyword evidence="2" id="KW-1185">Reference proteome</keyword>
<organism evidence="1 2">
    <name type="scientific">Spiromyces aspiralis</name>
    <dbReference type="NCBI Taxonomy" id="68401"/>
    <lineage>
        <taxon>Eukaryota</taxon>
        <taxon>Fungi</taxon>
        <taxon>Fungi incertae sedis</taxon>
        <taxon>Zoopagomycota</taxon>
        <taxon>Kickxellomycotina</taxon>
        <taxon>Kickxellomycetes</taxon>
        <taxon>Kickxellales</taxon>
        <taxon>Kickxellaceae</taxon>
        <taxon>Spiromyces</taxon>
    </lineage>
</organism>
<reference evidence="1" key="1">
    <citation type="submission" date="2022-06" db="EMBL/GenBank/DDBJ databases">
        <title>Phylogenomic reconstructions and comparative analyses of Kickxellomycotina fungi.</title>
        <authorList>
            <person name="Reynolds N.K."/>
            <person name="Stajich J.E."/>
            <person name="Barry K."/>
            <person name="Grigoriev I.V."/>
            <person name="Crous P."/>
            <person name="Smith M.E."/>
        </authorList>
    </citation>
    <scope>NUCLEOTIDE SEQUENCE</scope>
    <source>
        <strain evidence="1">RSA 2271</strain>
    </source>
</reference>
<gene>
    <name evidence="1" type="ORF">EV182_000661</name>
</gene>
<accession>A0ACC1HXR0</accession>
<comment type="caution">
    <text evidence="1">The sequence shown here is derived from an EMBL/GenBank/DDBJ whole genome shotgun (WGS) entry which is preliminary data.</text>
</comment>
<sequence length="442" mass="49324">MRSISERQRSFEQQPWPYRDSESFLAQPFTLASAGFYFEPSAEAPDSVACFLCGHSLGGWEPSDDPFVEHAQHRPDCPWVLTHCKKRRSQLGDRVVELRWDPAEERDELVKFMDNNDARLSTFGDAWPHDSKKGWGATSKKLAKAGFYYTPEHPGDDTATCIICGYQLAQWEPDDDPKAEHRRRTPDCQFFKKAAMKAAITRSKTRKGAKRNADRGRSESVSHETPPVAQSSDAEGYGSDSTCIKEHKKLRHTPEYSGPPALKTIPEVNSPAQDTAASSEEGERDNAKGVEDNEPKAVERHSTPMDDVHPPGDFEDYSGSGGSFPNMNGKQEAVVHQTGGQAPSTEERDPDAMRVEEETKGAAASHAGTESGSDHRGEHLTAEEELKSKWDLTEQELDMTVEEFIRHSAHIRLEKLQAASTSMIEHFLQRAEATRKMVASIR</sequence>
<protein>
    <submittedName>
        <fullName evidence="1">Uncharacterized protein</fullName>
    </submittedName>
</protein>
<evidence type="ECO:0000313" key="1">
    <source>
        <dbReference type="EMBL" id="KAJ1680111.1"/>
    </source>
</evidence>
<dbReference type="EMBL" id="JAMZIH010000044">
    <property type="protein sequence ID" value="KAJ1680111.1"/>
    <property type="molecule type" value="Genomic_DNA"/>
</dbReference>
<evidence type="ECO:0000313" key="2">
    <source>
        <dbReference type="Proteomes" id="UP001145114"/>
    </source>
</evidence>
<name>A0ACC1HXR0_9FUNG</name>
<dbReference type="Proteomes" id="UP001145114">
    <property type="component" value="Unassembled WGS sequence"/>
</dbReference>
<proteinExistence type="predicted"/>